<dbReference type="CDD" id="cd06252">
    <property type="entry name" value="M14_ASTE_ASPA-like"/>
    <property type="match status" value="1"/>
</dbReference>
<sequence>MLASPITPTVDFDADGEQHGFLKLPYSRDDSAWGTVMIPVAVVKRGEGPTVLLTGGNHGDEYEGPVALSKLAGELRAHDVRGRVIIIPFMNYPAFQAGTRTSPIDAGNLNRSFPGRPDGTVTEKIADYFQRYLLPLADYVLDIHAGGRTLDFVPFAAIHVLDDKAQQARCEAAMRAFGAPYSMRLLELDSVGMFDTAVEEAGKVFVSTELGGGGASTAKSVAIADRGVRGFLRYAGILEGDGQPGTERRTTTLLDMPDGSCYTTSDHGGLLEMCRDLGETVTCGDVLARIYDTSRTGVPAVEYRARRDGIVVARHFPGLVKVGDTIAVVAIVVERDVVAAGCRADEGRLRGLLPQA</sequence>
<accession>A0A972NYB7</accession>
<dbReference type="InterPro" id="IPR043795">
    <property type="entry name" value="N-alpha-Ac-DABA-like"/>
</dbReference>
<organism evidence="6 7">
    <name type="scientific">Paraburkholderia elongata</name>
    <dbReference type="NCBI Taxonomy" id="2675747"/>
    <lineage>
        <taxon>Bacteria</taxon>
        <taxon>Pseudomonadati</taxon>
        <taxon>Pseudomonadota</taxon>
        <taxon>Betaproteobacteria</taxon>
        <taxon>Burkholderiales</taxon>
        <taxon>Burkholderiaceae</taxon>
        <taxon>Paraburkholderia</taxon>
    </lineage>
</organism>
<dbReference type="AlphaFoldDB" id="A0A972NYB7"/>
<dbReference type="InterPro" id="IPR055438">
    <property type="entry name" value="AstE_AspA_cat"/>
</dbReference>
<comment type="caution">
    <text evidence="6">The sequence shown here is derived from an EMBL/GenBank/DDBJ whole genome shotgun (WGS) entry which is preliminary data.</text>
</comment>
<comment type="cofactor">
    <cofactor evidence="1">
        <name>Zn(2+)</name>
        <dbReference type="ChEBI" id="CHEBI:29105"/>
    </cofactor>
</comment>
<evidence type="ECO:0000313" key="6">
    <source>
        <dbReference type="EMBL" id="NPT61147.1"/>
    </source>
</evidence>
<dbReference type="Gene3D" id="3.40.630.10">
    <property type="entry name" value="Zn peptidases"/>
    <property type="match status" value="1"/>
</dbReference>
<feature type="domain" description="Succinylglutamate desuccinylase/Aspartoacylase catalytic" evidence="5">
    <location>
        <begin position="48"/>
        <end position="234"/>
    </location>
</feature>
<name>A0A972NYB7_9BURK</name>
<evidence type="ECO:0000313" key="7">
    <source>
        <dbReference type="Proteomes" id="UP000655523"/>
    </source>
</evidence>
<dbReference type="NCBIfam" id="TIGR02994">
    <property type="entry name" value="ectoine_eutE"/>
    <property type="match status" value="1"/>
</dbReference>
<evidence type="ECO:0000256" key="2">
    <source>
        <dbReference type="ARBA" id="ARBA00022723"/>
    </source>
</evidence>
<protein>
    <submittedName>
        <fullName evidence="6">N-alpha-acetyl diaminobutyric acid deacetylase DoeB</fullName>
    </submittedName>
</protein>
<keyword evidence="3" id="KW-0378">Hydrolase</keyword>
<dbReference type="PANTHER" id="PTHR37326">
    <property type="entry name" value="BLL3975 PROTEIN"/>
    <property type="match status" value="1"/>
</dbReference>
<dbReference type="Proteomes" id="UP000655523">
    <property type="component" value="Unassembled WGS sequence"/>
</dbReference>
<dbReference type="Pfam" id="PF24827">
    <property type="entry name" value="AstE_AspA_cat"/>
    <property type="match status" value="1"/>
</dbReference>
<keyword evidence="2" id="KW-0479">Metal-binding</keyword>
<evidence type="ECO:0000256" key="3">
    <source>
        <dbReference type="ARBA" id="ARBA00022801"/>
    </source>
</evidence>
<keyword evidence="4" id="KW-0862">Zinc</keyword>
<gene>
    <name evidence="6" type="primary">doeB</name>
    <name evidence="6" type="ORF">GNZ13_43080</name>
</gene>
<dbReference type="GO" id="GO:0016788">
    <property type="term" value="F:hydrolase activity, acting on ester bonds"/>
    <property type="evidence" value="ECO:0007669"/>
    <property type="project" value="InterPro"/>
</dbReference>
<evidence type="ECO:0000256" key="1">
    <source>
        <dbReference type="ARBA" id="ARBA00001947"/>
    </source>
</evidence>
<evidence type="ECO:0000259" key="5">
    <source>
        <dbReference type="Pfam" id="PF24827"/>
    </source>
</evidence>
<dbReference type="InterPro" id="IPR053138">
    <property type="entry name" value="N-alpha-Ac-DABA_deacetylase"/>
</dbReference>
<dbReference type="PANTHER" id="PTHR37326:SF1">
    <property type="entry name" value="BLL3975 PROTEIN"/>
    <property type="match status" value="1"/>
</dbReference>
<dbReference type="RefSeq" id="WP_172176534.1">
    <property type="nucleotide sequence ID" value="NZ_WOEZ01000254.1"/>
</dbReference>
<reference evidence="6 7" key="1">
    <citation type="submission" date="2019-11" db="EMBL/GenBank/DDBJ databases">
        <title>Metabolism of dissolved organic matter in forest soils.</title>
        <authorList>
            <person name="Cyle K.T."/>
            <person name="Wilhelm R.C."/>
            <person name="Martinez C.E."/>
        </authorList>
    </citation>
    <scope>NUCLEOTIDE SEQUENCE [LARGE SCALE GENOMIC DNA]</scope>
    <source>
        <strain evidence="6 7">5N</strain>
    </source>
</reference>
<dbReference type="GO" id="GO:0016811">
    <property type="term" value="F:hydrolase activity, acting on carbon-nitrogen (but not peptide) bonds, in linear amides"/>
    <property type="evidence" value="ECO:0007669"/>
    <property type="project" value="InterPro"/>
</dbReference>
<dbReference type="GO" id="GO:0046872">
    <property type="term" value="F:metal ion binding"/>
    <property type="evidence" value="ECO:0007669"/>
    <property type="project" value="UniProtKB-KW"/>
</dbReference>
<evidence type="ECO:0000256" key="4">
    <source>
        <dbReference type="ARBA" id="ARBA00022833"/>
    </source>
</evidence>
<dbReference type="InterPro" id="IPR014336">
    <property type="entry name" value="DoeB"/>
</dbReference>
<dbReference type="EMBL" id="WOEZ01000254">
    <property type="protein sequence ID" value="NPT61147.1"/>
    <property type="molecule type" value="Genomic_DNA"/>
</dbReference>
<dbReference type="SUPFAM" id="SSF53187">
    <property type="entry name" value="Zn-dependent exopeptidases"/>
    <property type="match status" value="1"/>
</dbReference>
<dbReference type="PIRSF" id="PIRSF039012">
    <property type="entry name" value="ASP"/>
    <property type="match status" value="1"/>
</dbReference>
<proteinExistence type="predicted"/>
<keyword evidence="7" id="KW-1185">Reference proteome</keyword>